<keyword evidence="4" id="KW-1185">Reference proteome</keyword>
<keyword evidence="1" id="KW-0472">Membrane</keyword>
<evidence type="ECO:0000313" key="3">
    <source>
        <dbReference type="EMBL" id="ACY99665.1"/>
    </source>
</evidence>
<evidence type="ECO:0000256" key="1">
    <source>
        <dbReference type="SAM" id="Phobius"/>
    </source>
</evidence>
<dbReference type="Proteomes" id="UP000001918">
    <property type="component" value="Chromosome"/>
</dbReference>
<dbReference type="AlphaFoldDB" id="D1A212"/>
<gene>
    <name evidence="3" type="ordered locus">Tcur_4137</name>
</gene>
<name>D1A212_THECD</name>
<sequence>MPAISRRAICRAGRDDGGGMSLELVLMTPIFVLFLMLLAAVGRYVDAQSQIDGAARDAVRAASVARSAEQARRLAHRVGTDTLRGTHWCRGGPAIATDTRQWGPGGRVAVTVTCTVDLGDLMFLGLPATRTFTGNAVAPIDTYSYRGTDFAAEGR</sequence>
<evidence type="ECO:0000313" key="4">
    <source>
        <dbReference type="Proteomes" id="UP000001918"/>
    </source>
</evidence>
<dbReference type="Pfam" id="PF07811">
    <property type="entry name" value="TadE"/>
    <property type="match status" value="1"/>
</dbReference>
<feature type="domain" description="TadE-like" evidence="2">
    <location>
        <begin position="18"/>
        <end position="60"/>
    </location>
</feature>
<dbReference type="RefSeq" id="WP_012854448.1">
    <property type="nucleotide sequence ID" value="NC_013510.1"/>
</dbReference>
<organism evidence="3 4">
    <name type="scientific">Thermomonospora curvata (strain ATCC 19995 / DSM 43183 / JCM 3096 / KCTC 9072 / NBRC 15933 / NCIMB 10081 / Henssen B9)</name>
    <dbReference type="NCBI Taxonomy" id="471852"/>
    <lineage>
        <taxon>Bacteria</taxon>
        <taxon>Bacillati</taxon>
        <taxon>Actinomycetota</taxon>
        <taxon>Actinomycetes</taxon>
        <taxon>Streptosporangiales</taxon>
        <taxon>Thermomonosporaceae</taxon>
        <taxon>Thermomonospora</taxon>
    </lineage>
</organism>
<protein>
    <submittedName>
        <fullName evidence="3">TadE family protein</fullName>
    </submittedName>
</protein>
<dbReference type="eggNOG" id="COG4961">
    <property type="taxonomic scope" value="Bacteria"/>
</dbReference>
<accession>D1A212</accession>
<dbReference type="HOGENOM" id="CLU_128792_0_1_11"/>
<reference evidence="3 4" key="1">
    <citation type="journal article" date="2011" name="Stand. Genomic Sci.">
        <title>Complete genome sequence of Thermomonospora curvata type strain (B9).</title>
        <authorList>
            <person name="Chertkov O."/>
            <person name="Sikorski J."/>
            <person name="Nolan M."/>
            <person name="Lapidus A."/>
            <person name="Lucas S."/>
            <person name="Del Rio T.G."/>
            <person name="Tice H."/>
            <person name="Cheng J.F."/>
            <person name="Goodwin L."/>
            <person name="Pitluck S."/>
            <person name="Liolios K."/>
            <person name="Ivanova N."/>
            <person name="Mavromatis K."/>
            <person name="Mikhailova N."/>
            <person name="Ovchinnikova G."/>
            <person name="Pati A."/>
            <person name="Chen A."/>
            <person name="Palaniappan K."/>
            <person name="Djao O.D."/>
            <person name="Land M."/>
            <person name="Hauser L."/>
            <person name="Chang Y.J."/>
            <person name="Jeffries C.D."/>
            <person name="Brettin T."/>
            <person name="Han C."/>
            <person name="Detter J.C."/>
            <person name="Rohde M."/>
            <person name="Goker M."/>
            <person name="Woyke T."/>
            <person name="Bristow J."/>
            <person name="Eisen J.A."/>
            <person name="Markowitz V."/>
            <person name="Hugenholtz P."/>
            <person name="Klenk H.P."/>
            <person name="Kyrpides N.C."/>
        </authorList>
    </citation>
    <scope>NUCLEOTIDE SEQUENCE [LARGE SCALE GENOMIC DNA]</scope>
    <source>
        <strain evidence="4">ATCC 19995 / DSM 43183 / JCM 3096 / KCTC 9072 / NBRC 15933 / NCIMB 10081 / Henssen B9</strain>
    </source>
</reference>
<keyword evidence="1" id="KW-1133">Transmembrane helix</keyword>
<dbReference type="EMBL" id="CP001738">
    <property type="protein sequence ID" value="ACY99665.1"/>
    <property type="molecule type" value="Genomic_DNA"/>
</dbReference>
<feature type="transmembrane region" description="Helical" evidence="1">
    <location>
        <begin position="21"/>
        <end position="41"/>
    </location>
</feature>
<evidence type="ECO:0000259" key="2">
    <source>
        <dbReference type="Pfam" id="PF07811"/>
    </source>
</evidence>
<dbReference type="KEGG" id="tcu:Tcur_4137"/>
<dbReference type="STRING" id="471852.Tcur_4137"/>
<proteinExistence type="predicted"/>
<keyword evidence="1" id="KW-0812">Transmembrane</keyword>
<dbReference type="InterPro" id="IPR012495">
    <property type="entry name" value="TadE-like_dom"/>
</dbReference>